<sequence length="331" mass="38264">MLSLFLLSLPRQQKVLGFQTRTPTTRSTQKEWLHVDQRPTLSVRHLRDPDRVSTRKAMNCSNSNGLRESALYQSVTIQDEDTTAKIQNIVVQDSVLPSSSTAPIALSTLALSASVPTTMSDALRVFFLSGDFGPTVILLMLLGITHWRVQLATTTALSSMDVAFFCASVVFWWFQEYFLHSKVLHSKVDWIGKYIHQGHHNKEYYHVSVDPAILLVGWMTIAHFLLFRWWLPLPLALSATLGYSVAGLFYEWAHYIVHTKVRFRGWGSRFWIQIRDNHMRHHRINSDYWYAFSMPWMDDLLHSNPNVQDVRRSNTRLNHTSVHEGRSQIKL</sequence>
<evidence type="ECO:0000256" key="1">
    <source>
        <dbReference type="SAM" id="Phobius"/>
    </source>
</evidence>
<keyword evidence="4" id="KW-1185">Reference proteome</keyword>
<organism evidence="3 4">
    <name type="scientific">Nitzschia inconspicua</name>
    <dbReference type="NCBI Taxonomy" id="303405"/>
    <lineage>
        <taxon>Eukaryota</taxon>
        <taxon>Sar</taxon>
        <taxon>Stramenopiles</taxon>
        <taxon>Ochrophyta</taxon>
        <taxon>Bacillariophyta</taxon>
        <taxon>Bacillariophyceae</taxon>
        <taxon>Bacillariophycidae</taxon>
        <taxon>Bacillariales</taxon>
        <taxon>Bacillariaceae</taxon>
        <taxon>Nitzschia</taxon>
    </lineage>
</organism>
<accession>A0A9K3Q7P4</accession>
<name>A0A9K3Q7P4_9STRA</name>
<comment type="caution">
    <text evidence="3">The sequence shown here is derived from an EMBL/GenBank/DDBJ whole genome shotgun (WGS) entry which is preliminary data.</text>
</comment>
<dbReference type="GO" id="GO:0008610">
    <property type="term" value="P:lipid biosynthetic process"/>
    <property type="evidence" value="ECO:0007669"/>
    <property type="project" value="InterPro"/>
</dbReference>
<protein>
    <submittedName>
        <fullName evidence="3">Fatty acid hydroxylase superfamily protein</fullName>
    </submittedName>
</protein>
<dbReference type="GO" id="GO:0016491">
    <property type="term" value="F:oxidoreductase activity"/>
    <property type="evidence" value="ECO:0007669"/>
    <property type="project" value="InterPro"/>
</dbReference>
<evidence type="ECO:0000313" key="3">
    <source>
        <dbReference type="EMBL" id="KAG7374667.1"/>
    </source>
</evidence>
<dbReference type="OrthoDB" id="539959at2759"/>
<feature type="transmembrane region" description="Helical" evidence="1">
    <location>
        <begin position="212"/>
        <end position="231"/>
    </location>
</feature>
<feature type="domain" description="Fatty acid hydroxylase" evidence="2">
    <location>
        <begin position="167"/>
        <end position="302"/>
    </location>
</feature>
<feature type="transmembrane region" description="Helical" evidence="1">
    <location>
        <begin position="125"/>
        <end position="144"/>
    </location>
</feature>
<dbReference type="GO" id="GO:0005506">
    <property type="term" value="F:iron ion binding"/>
    <property type="evidence" value="ECO:0007669"/>
    <property type="project" value="InterPro"/>
</dbReference>
<evidence type="ECO:0000313" key="4">
    <source>
        <dbReference type="Proteomes" id="UP000693970"/>
    </source>
</evidence>
<gene>
    <name evidence="3" type="ORF">IV203_013762</name>
</gene>
<evidence type="ECO:0000259" key="2">
    <source>
        <dbReference type="Pfam" id="PF04116"/>
    </source>
</evidence>
<proteinExistence type="predicted"/>
<dbReference type="Proteomes" id="UP000693970">
    <property type="component" value="Unassembled WGS sequence"/>
</dbReference>
<reference evidence="3" key="1">
    <citation type="journal article" date="2021" name="Sci. Rep.">
        <title>Diploid genomic architecture of Nitzschia inconspicua, an elite biomass production diatom.</title>
        <authorList>
            <person name="Oliver A."/>
            <person name="Podell S."/>
            <person name="Pinowska A."/>
            <person name="Traller J.C."/>
            <person name="Smith S.R."/>
            <person name="McClure R."/>
            <person name="Beliaev A."/>
            <person name="Bohutskyi P."/>
            <person name="Hill E.A."/>
            <person name="Rabines A."/>
            <person name="Zheng H."/>
            <person name="Allen L.Z."/>
            <person name="Kuo A."/>
            <person name="Grigoriev I.V."/>
            <person name="Allen A.E."/>
            <person name="Hazlebeck D."/>
            <person name="Allen E.E."/>
        </authorList>
    </citation>
    <scope>NUCLEOTIDE SEQUENCE</scope>
    <source>
        <strain evidence="3">Hildebrandi</strain>
    </source>
</reference>
<keyword evidence="1" id="KW-0472">Membrane</keyword>
<reference evidence="3" key="2">
    <citation type="submission" date="2021-04" db="EMBL/GenBank/DDBJ databases">
        <authorList>
            <person name="Podell S."/>
        </authorList>
    </citation>
    <scope>NUCLEOTIDE SEQUENCE</scope>
    <source>
        <strain evidence="3">Hildebrandi</strain>
    </source>
</reference>
<dbReference type="Pfam" id="PF04116">
    <property type="entry name" value="FA_hydroxylase"/>
    <property type="match status" value="1"/>
</dbReference>
<dbReference type="AlphaFoldDB" id="A0A9K3Q7P4"/>
<dbReference type="InterPro" id="IPR006694">
    <property type="entry name" value="Fatty_acid_hydroxylase"/>
</dbReference>
<feature type="transmembrane region" description="Helical" evidence="1">
    <location>
        <begin position="156"/>
        <end position="174"/>
    </location>
</feature>
<keyword evidence="1" id="KW-0812">Transmembrane</keyword>
<keyword evidence="1" id="KW-1133">Transmembrane helix</keyword>
<dbReference type="EMBL" id="JAGRRH010000001">
    <property type="protein sequence ID" value="KAG7374667.1"/>
    <property type="molecule type" value="Genomic_DNA"/>
</dbReference>